<comment type="cofactor">
    <cofactor evidence="1">
        <name>Co(2+)</name>
        <dbReference type="ChEBI" id="CHEBI:48828"/>
    </cofactor>
</comment>
<dbReference type="Gene3D" id="3.20.20.370">
    <property type="entry name" value="Glycoside hydrolase/deacetylase"/>
    <property type="match status" value="1"/>
</dbReference>
<evidence type="ECO:0000256" key="10">
    <source>
        <dbReference type="ARBA" id="ARBA00023288"/>
    </source>
</evidence>
<dbReference type="PANTHER" id="PTHR46471:SF2">
    <property type="entry name" value="CHITIN DEACETYLASE-RELATED"/>
    <property type="match status" value="1"/>
</dbReference>
<keyword evidence="6 12" id="KW-0732">Signal</keyword>
<keyword evidence="11" id="KW-0961">Cell wall biogenesis/degradation</keyword>
<keyword evidence="9" id="KW-0119">Carbohydrate metabolism</keyword>
<keyword evidence="7" id="KW-0378">Hydrolase</keyword>
<dbReference type="GO" id="GO:0016810">
    <property type="term" value="F:hydrolase activity, acting on carbon-nitrogen (but not peptide) bonds"/>
    <property type="evidence" value="ECO:0007669"/>
    <property type="project" value="InterPro"/>
</dbReference>
<evidence type="ECO:0000256" key="12">
    <source>
        <dbReference type="SAM" id="SignalP"/>
    </source>
</evidence>
<keyword evidence="8" id="KW-0472">Membrane</keyword>
<evidence type="ECO:0000259" key="13">
    <source>
        <dbReference type="PROSITE" id="PS51677"/>
    </source>
</evidence>
<evidence type="ECO:0000256" key="9">
    <source>
        <dbReference type="ARBA" id="ARBA00023277"/>
    </source>
</evidence>
<evidence type="ECO:0000256" key="5">
    <source>
        <dbReference type="ARBA" id="ARBA00022723"/>
    </source>
</evidence>
<reference evidence="14" key="1">
    <citation type="submission" date="2023-11" db="EMBL/GenBank/DDBJ databases">
        <authorList>
            <person name="De Vega J J."/>
            <person name="De Vega J J."/>
        </authorList>
    </citation>
    <scope>NUCLEOTIDE SEQUENCE</scope>
</reference>
<protein>
    <recommendedName>
        <fullName evidence="13">NodB homology domain-containing protein</fullName>
    </recommendedName>
</protein>
<keyword evidence="10" id="KW-0449">Lipoprotein</keyword>
<evidence type="ECO:0000256" key="2">
    <source>
        <dbReference type="ARBA" id="ARBA00004609"/>
    </source>
</evidence>
<dbReference type="SUPFAM" id="SSF88713">
    <property type="entry name" value="Glycoside hydrolase/deacetylase"/>
    <property type="match status" value="1"/>
</dbReference>
<evidence type="ECO:0000256" key="6">
    <source>
        <dbReference type="ARBA" id="ARBA00022729"/>
    </source>
</evidence>
<dbReference type="Pfam" id="PF01522">
    <property type="entry name" value="Polysacc_deac_1"/>
    <property type="match status" value="1"/>
</dbReference>
<comment type="caution">
    <text evidence="14">The sequence shown here is derived from an EMBL/GenBank/DDBJ whole genome shotgun (WGS) entry which is preliminary data.</text>
</comment>
<accession>A0AAD2I0D8</accession>
<dbReference type="GO" id="GO:0046872">
    <property type="term" value="F:metal ion binding"/>
    <property type="evidence" value="ECO:0007669"/>
    <property type="project" value="UniProtKB-KW"/>
</dbReference>
<evidence type="ECO:0000313" key="14">
    <source>
        <dbReference type="EMBL" id="CAK5284776.1"/>
    </source>
</evidence>
<feature type="signal peptide" evidence="12">
    <location>
        <begin position="1"/>
        <end position="20"/>
    </location>
</feature>
<sequence>MHASIFLQLAVFIGIAASSALHFVDPRDGAPKYYTQCVEEGQMAIAFDDGPWIYEPYILDVLKQANITATFFLNTNNYGCIYNETLLEQVRAVIAANHVVGCHGERHLDLTTLNDTQRNAEIGNCLTGIKKVTGYLPAFFRPPYGAQNADVLKALAAFNLTAVGWDEDTEDSKEGATYANSKAVVDDMANSGFDQGMALWLMHETYGGYFFGSDILTALNASLEFTAKQLLQYIIDVGNDQGFTFVTVPECLGMKGMEYQSIGQPAKRDFTWHC</sequence>
<dbReference type="PANTHER" id="PTHR46471">
    <property type="entry name" value="CHITIN DEACETYLASE"/>
    <property type="match status" value="1"/>
</dbReference>
<keyword evidence="4" id="KW-0325">Glycoprotein</keyword>
<evidence type="ECO:0000256" key="3">
    <source>
        <dbReference type="ARBA" id="ARBA00022475"/>
    </source>
</evidence>
<comment type="subcellular location">
    <subcellularLocation>
        <location evidence="2">Cell membrane</location>
        <topology evidence="2">Lipid-anchor</topology>
        <topology evidence="2">GPI-anchor</topology>
    </subcellularLocation>
</comment>
<dbReference type="PROSITE" id="PS51677">
    <property type="entry name" value="NODB"/>
    <property type="match status" value="1"/>
</dbReference>
<dbReference type="EMBL" id="CAVNYO010000480">
    <property type="protein sequence ID" value="CAK5284776.1"/>
    <property type="molecule type" value="Genomic_DNA"/>
</dbReference>
<keyword evidence="4" id="KW-0336">GPI-anchor</keyword>
<keyword evidence="15" id="KW-1185">Reference proteome</keyword>
<keyword evidence="3" id="KW-1003">Cell membrane</keyword>
<dbReference type="GO" id="GO:0098552">
    <property type="term" value="C:side of membrane"/>
    <property type="evidence" value="ECO:0007669"/>
    <property type="project" value="UniProtKB-KW"/>
</dbReference>
<dbReference type="GO" id="GO:0005886">
    <property type="term" value="C:plasma membrane"/>
    <property type="evidence" value="ECO:0007669"/>
    <property type="project" value="UniProtKB-SubCell"/>
</dbReference>
<keyword evidence="5" id="KW-0479">Metal-binding</keyword>
<dbReference type="GO" id="GO:0071555">
    <property type="term" value="P:cell wall organization"/>
    <property type="evidence" value="ECO:0007669"/>
    <property type="project" value="UniProtKB-KW"/>
</dbReference>
<evidence type="ECO:0000256" key="4">
    <source>
        <dbReference type="ARBA" id="ARBA00022622"/>
    </source>
</evidence>
<proteinExistence type="predicted"/>
<feature type="chain" id="PRO_5042254738" description="NodB homology domain-containing protein" evidence="12">
    <location>
        <begin position="21"/>
        <end position="274"/>
    </location>
</feature>
<evidence type="ECO:0000256" key="11">
    <source>
        <dbReference type="ARBA" id="ARBA00023316"/>
    </source>
</evidence>
<name>A0AAD2I0D8_9AGAR</name>
<dbReference type="InterPro" id="IPR011330">
    <property type="entry name" value="Glyco_hydro/deAcase_b/a-brl"/>
</dbReference>
<evidence type="ECO:0000256" key="1">
    <source>
        <dbReference type="ARBA" id="ARBA00001941"/>
    </source>
</evidence>
<dbReference type="InterPro" id="IPR002509">
    <property type="entry name" value="NODB_dom"/>
</dbReference>
<organism evidence="14 15">
    <name type="scientific">Mycena citricolor</name>
    <dbReference type="NCBI Taxonomy" id="2018698"/>
    <lineage>
        <taxon>Eukaryota</taxon>
        <taxon>Fungi</taxon>
        <taxon>Dikarya</taxon>
        <taxon>Basidiomycota</taxon>
        <taxon>Agaricomycotina</taxon>
        <taxon>Agaricomycetes</taxon>
        <taxon>Agaricomycetidae</taxon>
        <taxon>Agaricales</taxon>
        <taxon>Marasmiineae</taxon>
        <taxon>Mycenaceae</taxon>
        <taxon>Mycena</taxon>
    </lineage>
</organism>
<evidence type="ECO:0000313" key="15">
    <source>
        <dbReference type="Proteomes" id="UP001295794"/>
    </source>
</evidence>
<gene>
    <name evidence="14" type="ORF">MYCIT1_LOCUS38230</name>
</gene>
<evidence type="ECO:0000256" key="8">
    <source>
        <dbReference type="ARBA" id="ARBA00023136"/>
    </source>
</evidence>
<evidence type="ECO:0000256" key="7">
    <source>
        <dbReference type="ARBA" id="ARBA00022801"/>
    </source>
</evidence>
<feature type="domain" description="NodB homology" evidence="13">
    <location>
        <begin position="41"/>
        <end position="246"/>
    </location>
</feature>
<dbReference type="GO" id="GO:0005975">
    <property type="term" value="P:carbohydrate metabolic process"/>
    <property type="evidence" value="ECO:0007669"/>
    <property type="project" value="InterPro"/>
</dbReference>
<dbReference type="Proteomes" id="UP001295794">
    <property type="component" value="Unassembled WGS sequence"/>
</dbReference>
<dbReference type="AlphaFoldDB" id="A0AAD2I0D8"/>